<feature type="region of interest" description="Disordered" evidence="1">
    <location>
        <begin position="503"/>
        <end position="530"/>
    </location>
</feature>
<accession>A0AAD6RRH9</accession>
<comment type="caution">
    <text evidence="2">The sequence shown here is derived from an EMBL/GenBank/DDBJ whole genome shotgun (WGS) entry which is preliminary data.</text>
</comment>
<reference evidence="2 3" key="1">
    <citation type="journal article" date="2023" name="Mol. Ecol. Resour.">
        <title>Chromosome-level genome assembly of a triploid poplar Populus alba 'Berolinensis'.</title>
        <authorList>
            <person name="Chen S."/>
            <person name="Yu Y."/>
            <person name="Wang X."/>
            <person name="Wang S."/>
            <person name="Zhang T."/>
            <person name="Zhou Y."/>
            <person name="He R."/>
            <person name="Meng N."/>
            <person name="Wang Y."/>
            <person name="Liu W."/>
            <person name="Liu Z."/>
            <person name="Liu J."/>
            <person name="Guo Q."/>
            <person name="Huang H."/>
            <person name="Sederoff R.R."/>
            <person name="Wang G."/>
            <person name="Qu G."/>
            <person name="Chen S."/>
        </authorList>
    </citation>
    <scope>NUCLEOTIDE SEQUENCE [LARGE SCALE GENOMIC DNA]</scope>
    <source>
        <strain evidence="2">SC-2020</strain>
    </source>
</reference>
<feature type="compositionally biased region" description="Basic and acidic residues" evidence="1">
    <location>
        <begin position="106"/>
        <end position="125"/>
    </location>
</feature>
<feature type="compositionally biased region" description="Basic and acidic residues" evidence="1">
    <location>
        <begin position="152"/>
        <end position="167"/>
    </location>
</feature>
<dbReference type="AlphaFoldDB" id="A0AAD6RRH9"/>
<gene>
    <name evidence="2" type="ORF">NC653_003356</name>
</gene>
<dbReference type="EMBL" id="JAQIZT010000001">
    <property type="protein sequence ID" value="KAJ7013682.1"/>
    <property type="molecule type" value="Genomic_DNA"/>
</dbReference>
<dbReference type="PANTHER" id="PTHR34660">
    <property type="entry name" value="MYB-LIKE PROTEIN X"/>
    <property type="match status" value="1"/>
</dbReference>
<dbReference type="Proteomes" id="UP001164929">
    <property type="component" value="Chromosome 1"/>
</dbReference>
<feature type="compositionally biased region" description="Basic and acidic residues" evidence="1">
    <location>
        <begin position="361"/>
        <end position="376"/>
    </location>
</feature>
<feature type="compositionally biased region" description="Basic and acidic residues" evidence="1">
    <location>
        <begin position="519"/>
        <end position="530"/>
    </location>
</feature>
<proteinExistence type="predicted"/>
<name>A0AAD6RRH9_9ROSI</name>
<feature type="compositionally biased region" description="Basic and acidic residues" evidence="1">
    <location>
        <begin position="319"/>
        <end position="352"/>
    </location>
</feature>
<feature type="compositionally biased region" description="Basic residues" evidence="1">
    <location>
        <begin position="94"/>
        <end position="105"/>
    </location>
</feature>
<feature type="compositionally biased region" description="Basic and acidic residues" evidence="1">
    <location>
        <begin position="266"/>
        <end position="278"/>
    </location>
</feature>
<feature type="region of interest" description="Disordered" evidence="1">
    <location>
        <begin position="56"/>
        <end position="178"/>
    </location>
</feature>
<feature type="compositionally biased region" description="Basic and acidic residues" evidence="1">
    <location>
        <begin position="73"/>
        <end position="93"/>
    </location>
</feature>
<feature type="region of interest" description="Disordered" evidence="1">
    <location>
        <begin position="319"/>
        <end position="376"/>
    </location>
</feature>
<feature type="region of interest" description="Disordered" evidence="1">
    <location>
        <begin position="266"/>
        <end position="287"/>
    </location>
</feature>
<protein>
    <submittedName>
        <fullName evidence="2">Uncharacterized protein</fullName>
    </submittedName>
</protein>
<evidence type="ECO:0000313" key="2">
    <source>
        <dbReference type="EMBL" id="KAJ7013682.1"/>
    </source>
</evidence>
<sequence>MSRCFPFPPPGYEKKARSDDVDLLEKAFSVQREMEDGIITLYLSYFLSIVKRMEISLPGGEKDKEKKHKKEKKGREKREDKEKREKDRSDEKHRDKKNKKEKHREKKEDRDKDKEKSSASDEKRLPGQAKLDNGGDKASGEGKLPGQSNHINGDKALDGWKFGEKTEGNGGEVCTQKGKEIDVDKNSVSNDKKFAGQLSGYNGQKLIQNSTLFHQSKESKFFRELGKRARAEDRNQFFEKLPGTDAKRDEGMVRLVVKASGNWVEEKEKNKRDDDTRLDGQGIRDGARFTGSVQSLSGTFLARIDGMLRPLEKDIEKKIEGKYQTKQKETDDKHNDKRKDKEKKGKEKDKVRVKVKKKKEKAKEKSEHKKKDSVKLKESNMSDIVGNHTVKTSHLLKESTNSTVNEVNIKKQEDSDMNGFLHANDIKPNKLPRPTSSLPLSTENGRMLGSCQISTAVIKGRQEAVYTEKVVNKGHLVNGLIEAQAPSISSTTESLPISLTKPLTKPLDSSAQTDQIAEVSRKQPHPDSKYLPEVLTVPKMEGWLDFDDQEWLFQSTNSQAKKPKVGLSGVDETPMVWSEALQIETADVYALPYVMPY</sequence>
<evidence type="ECO:0000256" key="1">
    <source>
        <dbReference type="SAM" id="MobiDB-lite"/>
    </source>
</evidence>
<keyword evidence="3" id="KW-1185">Reference proteome</keyword>
<evidence type="ECO:0000313" key="3">
    <source>
        <dbReference type="Proteomes" id="UP001164929"/>
    </source>
</evidence>
<dbReference type="PANTHER" id="PTHR34660:SF3">
    <property type="entry name" value="RRM DOMAIN-CONTAINING PROTEIN"/>
    <property type="match status" value="1"/>
</dbReference>
<organism evidence="2 3">
    <name type="scientific">Populus alba x Populus x berolinensis</name>
    <dbReference type="NCBI Taxonomy" id="444605"/>
    <lineage>
        <taxon>Eukaryota</taxon>
        <taxon>Viridiplantae</taxon>
        <taxon>Streptophyta</taxon>
        <taxon>Embryophyta</taxon>
        <taxon>Tracheophyta</taxon>
        <taxon>Spermatophyta</taxon>
        <taxon>Magnoliopsida</taxon>
        <taxon>eudicotyledons</taxon>
        <taxon>Gunneridae</taxon>
        <taxon>Pentapetalae</taxon>
        <taxon>rosids</taxon>
        <taxon>fabids</taxon>
        <taxon>Malpighiales</taxon>
        <taxon>Salicaceae</taxon>
        <taxon>Saliceae</taxon>
        <taxon>Populus</taxon>
    </lineage>
</organism>